<dbReference type="STRING" id="1498499.EP47_08660"/>
<sequence>MKSKEERFIEWRGESSARKERAYINTVPLVDQYVKSFISLAELWEDIVNPDSEKIKILDAYNRRTMGILLYCKLTIDEITEKIPETFKEEKDLLAELSHILSEAYINPTSNVKSKVDGLILRINQLLDREIYSDPKLAKELTFVLYLMLSTSKRSLKKNEGLASWFIDVKGMYKILDNLLNKTEKKAEKLDKLLSEQASKSLDRSKKEKTIQDQLNERFLIIFSENSDSSTKLGKLQDGVKEASECLTSIVNLRKEKGDISAKIITIQSLLNAVEENDKKITGRQYFLDLVNSNKQAFDILMDVAKKGDLKTLLEEKIEQIRNPGFYQNVSAALLYGASWVTSLTTVVYRALTSQDIQETVTDYVPSTQDSEAKALLKELARQQIRMLTQQLHSKYEELSQKYKQLSSNNPELEELLANASSENLAEITKAIDGTGIVLVGYKKIKMEVKSKLETLKKDKLARDELADFIEKNDNWLVRLSNWLAENIHEIFKTDTARMIDKARKAQQQLEEFEKQYETEIKASQIEVENSDSLSPELKEHLKNQLSLNETDQIGLKKKGFFTRERLETITKEIELRLHPQSSEQLDKENSKHSEEEVFFRPFDIA</sequence>
<gene>
    <name evidence="3" type="ORF">EP47_08660</name>
</gene>
<feature type="region of interest" description="Disordered" evidence="2">
    <location>
        <begin position="580"/>
        <end position="606"/>
    </location>
</feature>
<dbReference type="RefSeq" id="WP_052117541.1">
    <property type="nucleotide sequence ID" value="NZ_JNCF01000007.1"/>
</dbReference>
<dbReference type="Proteomes" id="UP000054422">
    <property type="component" value="Unassembled WGS sequence"/>
</dbReference>
<accession>A0A0A2SW69</accession>
<evidence type="ECO:0000313" key="3">
    <source>
        <dbReference type="EMBL" id="KGP63961.1"/>
    </source>
</evidence>
<protein>
    <submittedName>
        <fullName evidence="3">Purine NTPase</fullName>
    </submittedName>
</protein>
<dbReference type="AlphaFoldDB" id="A0A0A2SW69"/>
<proteinExistence type="predicted"/>
<feature type="compositionally biased region" description="Basic and acidic residues" evidence="2">
    <location>
        <begin position="585"/>
        <end position="599"/>
    </location>
</feature>
<keyword evidence="1" id="KW-0175">Coiled coil</keyword>
<evidence type="ECO:0000256" key="1">
    <source>
        <dbReference type="SAM" id="Coils"/>
    </source>
</evidence>
<keyword evidence="4" id="KW-1185">Reference proteome</keyword>
<reference evidence="3 4" key="1">
    <citation type="submission" date="2014-05" db="EMBL/GenBank/DDBJ databases">
        <authorList>
            <person name="Rizzardi K."/>
            <person name="Winiecka-Krusnell J."/>
            <person name="Ramliden M."/>
            <person name="Alm E."/>
            <person name="Andersson S."/>
            <person name="Byfors S."/>
        </authorList>
    </citation>
    <scope>NUCLEOTIDE SEQUENCE [LARGE SCALE GENOMIC DNA]</scope>
    <source>
        <strain evidence="3 4">LEGN</strain>
    </source>
</reference>
<evidence type="ECO:0000313" key="4">
    <source>
        <dbReference type="Proteomes" id="UP000054422"/>
    </source>
</evidence>
<feature type="coiled-coil region" evidence="1">
    <location>
        <begin position="496"/>
        <end position="523"/>
    </location>
</feature>
<name>A0A0A2SW69_9GAMM</name>
<dbReference type="OrthoDB" id="5631848at2"/>
<organism evidence="3 4">
    <name type="scientific">Legionella norrlandica</name>
    <dbReference type="NCBI Taxonomy" id="1498499"/>
    <lineage>
        <taxon>Bacteria</taxon>
        <taxon>Pseudomonadati</taxon>
        <taxon>Pseudomonadota</taxon>
        <taxon>Gammaproteobacteria</taxon>
        <taxon>Legionellales</taxon>
        <taxon>Legionellaceae</taxon>
        <taxon>Legionella</taxon>
    </lineage>
</organism>
<feature type="coiled-coil region" evidence="1">
    <location>
        <begin position="173"/>
        <end position="200"/>
    </location>
</feature>
<dbReference type="EMBL" id="JNCF01000007">
    <property type="protein sequence ID" value="KGP63961.1"/>
    <property type="molecule type" value="Genomic_DNA"/>
</dbReference>
<evidence type="ECO:0000256" key="2">
    <source>
        <dbReference type="SAM" id="MobiDB-lite"/>
    </source>
</evidence>
<feature type="coiled-coil region" evidence="1">
    <location>
        <begin position="389"/>
        <end position="423"/>
    </location>
</feature>
<comment type="caution">
    <text evidence="3">The sequence shown here is derived from an EMBL/GenBank/DDBJ whole genome shotgun (WGS) entry which is preliminary data.</text>
</comment>